<dbReference type="SUPFAM" id="SSF50341">
    <property type="entry name" value="CheW-like"/>
    <property type="match status" value="1"/>
</dbReference>
<evidence type="ECO:0000313" key="2">
    <source>
        <dbReference type="Proteomes" id="UP000324927"/>
    </source>
</evidence>
<gene>
    <name evidence="1" type="ORF">FZ942_16200</name>
</gene>
<dbReference type="InterPro" id="IPR036061">
    <property type="entry name" value="CheW-like_dom_sf"/>
</dbReference>
<evidence type="ECO:0008006" key="3">
    <source>
        <dbReference type="Google" id="ProtNLM"/>
    </source>
</evidence>
<comment type="caution">
    <text evidence="1">The sequence shown here is derived from an EMBL/GenBank/DDBJ whole genome shotgun (WGS) entry which is preliminary data.</text>
</comment>
<dbReference type="Proteomes" id="UP000324927">
    <property type="component" value="Unassembled WGS sequence"/>
</dbReference>
<dbReference type="AlphaFoldDB" id="A0A5A9GLF1"/>
<reference evidence="1 2" key="1">
    <citation type="submission" date="2019-08" db="EMBL/GenBank/DDBJ databases">
        <authorList>
            <person name="Grouzdev D."/>
            <person name="Tikhonova E."/>
            <person name="Kravchenko I."/>
        </authorList>
    </citation>
    <scope>NUCLEOTIDE SEQUENCE [LARGE SCALE GENOMIC DNA]</scope>
    <source>
        <strain evidence="1 2">59b</strain>
    </source>
</reference>
<dbReference type="GO" id="GO:0006935">
    <property type="term" value="P:chemotaxis"/>
    <property type="evidence" value="ECO:0007669"/>
    <property type="project" value="InterPro"/>
</dbReference>
<dbReference type="RefSeq" id="WP_149232125.1">
    <property type="nucleotide sequence ID" value="NZ_JALJXJ010000007.1"/>
</dbReference>
<accession>A0A5A9GLF1</accession>
<dbReference type="GO" id="GO:0007165">
    <property type="term" value="P:signal transduction"/>
    <property type="evidence" value="ECO:0007669"/>
    <property type="project" value="InterPro"/>
</dbReference>
<dbReference type="OrthoDB" id="9807797at2"/>
<sequence>MVASGDGGVALRVDAVIRKGKAEPVTGASPDVLSHLAPWVPPAVGRRTAAAPPPMAATISLLFVTCGSVTAALSVTTPGAGSRDAGLGATIERVGLVGSRQPLRATGVDALVRVDDFLLPARSLADALPIPPLERTGGAGERWAVVLGFDGQQAALLVDRVIGVTPCDPRQVIAMALPGGTSQLWLDRPGMPPVPVVDAAVLFGWPAAAASAVSCAPSAVADDVQAEPVLTVQAADVGLALPLALIDRVLEPDSAPTADRTPGALPVFDAAVALGRRSRPRCRTLIRLRPEGSRPFVLSVDRTSVIAEPEFPWLEAYPLPPAAMLAFDAVGLAAGMEGERGRWLYRLRSRLPSPAVLPLPVRRCLAAARLGWVAAEAMPETGPV</sequence>
<dbReference type="EMBL" id="VTTN01000006">
    <property type="protein sequence ID" value="KAA0595183.1"/>
    <property type="molecule type" value="Genomic_DNA"/>
</dbReference>
<evidence type="ECO:0000313" key="1">
    <source>
        <dbReference type="EMBL" id="KAA0595183.1"/>
    </source>
</evidence>
<keyword evidence="2" id="KW-1185">Reference proteome</keyword>
<organism evidence="1 2">
    <name type="scientific">Azospirillum lipoferum</name>
    <dbReference type="NCBI Taxonomy" id="193"/>
    <lineage>
        <taxon>Bacteria</taxon>
        <taxon>Pseudomonadati</taxon>
        <taxon>Pseudomonadota</taxon>
        <taxon>Alphaproteobacteria</taxon>
        <taxon>Rhodospirillales</taxon>
        <taxon>Azospirillaceae</taxon>
        <taxon>Azospirillum</taxon>
    </lineage>
</organism>
<proteinExistence type="predicted"/>
<name>A0A5A9GLF1_AZOLI</name>
<protein>
    <recommendedName>
        <fullName evidence="3">CheW-like domain-containing protein</fullName>
    </recommendedName>
</protein>